<evidence type="ECO:0000313" key="1">
    <source>
        <dbReference type="EMBL" id="PIC35379.1"/>
    </source>
</evidence>
<dbReference type="PANTHER" id="PTHR37977:SF3">
    <property type="entry name" value="LIPOPROTEIN"/>
    <property type="match status" value="1"/>
</dbReference>
<dbReference type="AlphaFoldDB" id="A0A2G5U779"/>
<organism evidence="1 2">
    <name type="scientific">Caenorhabditis nigoni</name>
    <dbReference type="NCBI Taxonomy" id="1611254"/>
    <lineage>
        <taxon>Eukaryota</taxon>
        <taxon>Metazoa</taxon>
        <taxon>Ecdysozoa</taxon>
        <taxon>Nematoda</taxon>
        <taxon>Chromadorea</taxon>
        <taxon>Rhabditida</taxon>
        <taxon>Rhabditina</taxon>
        <taxon>Rhabditomorpha</taxon>
        <taxon>Rhabditoidea</taxon>
        <taxon>Rhabditidae</taxon>
        <taxon>Peloderinae</taxon>
        <taxon>Caenorhabditis</taxon>
    </lineage>
</organism>
<keyword evidence="2" id="KW-1185">Reference proteome</keyword>
<gene>
    <name evidence="1" type="primary">Cnig_chr_IV.g14759</name>
    <name evidence="1" type="ORF">B9Z55_014759</name>
</gene>
<dbReference type="Proteomes" id="UP000230233">
    <property type="component" value="Chromosome IV"/>
</dbReference>
<protein>
    <submittedName>
        <fullName evidence="1">Uncharacterized protein</fullName>
    </submittedName>
</protein>
<sequence length="105" mass="11723">MWFLSVHLFELLGDRWTSIRWSLTSRWCCIIIWAAPAVVLIRIREANSSTSGRCTMSRFGIEGSEAGANKLTAPEEQKAVEKPNGKKIQFADKIVKSTITPGAKK</sequence>
<proteinExistence type="predicted"/>
<name>A0A2G5U779_9PELO</name>
<dbReference type="PANTHER" id="PTHR37977">
    <property type="entry name" value="PROTEIN CBG18402-RELATED"/>
    <property type="match status" value="1"/>
</dbReference>
<comment type="caution">
    <text evidence="1">The sequence shown here is derived from an EMBL/GenBank/DDBJ whole genome shotgun (WGS) entry which is preliminary data.</text>
</comment>
<dbReference type="OrthoDB" id="5871017at2759"/>
<evidence type="ECO:0000313" key="2">
    <source>
        <dbReference type="Proteomes" id="UP000230233"/>
    </source>
</evidence>
<dbReference type="EMBL" id="PDUG01000004">
    <property type="protein sequence ID" value="PIC35379.1"/>
    <property type="molecule type" value="Genomic_DNA"/>
</dbReference>
<reference evidence="2" key="1">
    <citation type="submission" date="2017-10" db="EMBL/GenBank/DDBJ databases">
        <title>Rapid genome shrinkage in a self-fertile nematode reveals novel sperm competition proteins.</title>
        <authorList>
            <person name="Yin D."/>
            <person name="Schwarz E.M."/>
            <person name="Thomas C.G."/>
            <person name="Felde R.L."/>
            <person name="Korf I.F."/>
            <person name="Cutter A.D."/>
            <person name="Schartner C.M."/>
            <person name="Ralston E.J."/>
            <person name="Meyer B.J."/>
            <person name="Haag E.S."/>
        </authorList>
    </citation>
    <scope>NUCLEOTIDE SEQUENCE [LARGE SCALE GENOMIC DNA]</scope>
    <source>
        <strain evidence="2">JU1422</strain>
    </source>
</reference>
<accession>A0A2G5U779</accession>